<dbReference type="Pfam" id="PF01381">
    <property type="entry name" value="HTH_3"/>
    <property type="match status" value="1"/>
</dbReference>
<feature type="domain" description="HTH cro/C1-type" evidence="1">
    <location>
        <begin position="16"/>
        <end position="69"/>
    </location>
</feature>
<dbReference type="SUPFAM" id="SSF47413">
    <property type="entry name" value="lambda repressor-like DNA-binding domains"/>
    <property type="match status" value="1"/>
</dbReference>
<sequence>MKNDLSPEHIATLDRLRHAVEAKVITQTQIASAIGVDQSQVSRILAGQLIRASSNVQKLCKFANQLAVFGMHDPRRNTLLMDALSSVWDGSPEHATAIANVILSLRTFKEVAR</sequence>
<dbReference type="AlphaFoldDB" id="A0A4R3XT20"/>
<dbReference type="OrthoDB" id="8912782at2"/>
<proteinExistence type="predicted"/>
<dbReference type="InterPro" id="IPR010982">
    <property type="entry name" value="Lambda_DNA-bd_dom_sf"/>
</dbReference>
<dbReference type="Proteomes" id="UP000295367">
    <property type="component" value="Unassembled WGS sequence"/>
</dbReference>
<protein>
    <submittedName>
        <fullName evidence="2">Helix-turn-helix protein</fullName>
    </submittedName>
</protein>
<reference evidence="2 3" key="1">
    <citation type="submission" date="2019-03" db="EMBL/GenBank/DDBJ databases">
        <title>Genomic Encyclopedia of Type Strains, Phase IV (KMG-IV): sequencing the most valuable type-strain genomes for metagenomic binning, comparative biology and taxonomic classification.</title>
        <authorList>
            <person name="Goeker M."/>
        </authorList>
    </citation>
    <scope>NUCLEOTIDE SEQUENCE [LARGE SCALE GENOMIC DNA]</scope>
    <source>
        <strain evidence="2 3">DSM 100309</strain>
    </source>
</reference>
<evidence type="ECO:0000313" key="3">
    <source>
        <dbReference type="Proteomes" id="UP000295367"/>
    </source>
</evidence>
<dbReference type="RefSeq" id="WP_124944951.1">
    <property type="nucleotide sequence ID" value="NZ_BHVT01000005.1"/>
</dbReference>
<dbReference type="InterPro" id="IPR001387">
    <property type="entry name" value="Cro/C1-type_HTH"/>
</dbReference>
<dbReference type="PROSITE" id="PS50943">
    <property type="entry name" value="HTH_CROC1"/>
    <property type="match status" value="1"/>
</dbReference>
<dbReference type="CDD" id="cd00093">
    <property type="entry name" value="HTH_XRE"/>
    <property type="match status" value="1"/>
</dbReference>
<evidence type="ECO:0000259" key="1">
    <source>
        <dbReference type="PROSITE" id="PS50943"/>
    </source>
</evidence>
<comment type="caution">
    <text evidence="2">The sequence shown here is derived from an EMBL/GenBank/DDBJ whole genome shotgun (WGS) entry which is preliminary data.</text>
</comment>
<dbReference type="Gene3D" id="1.10.260.40">
    <property type="entry name" value="lambda repressor-like DNA-binding domains"/>
    <property type="match status" value="1"/>
</dbReference>
<evidence type="ECO:0000313" key="2">
    <source>
        <dbReference type="EMBL" id="TCV81067.1"/>
    </source>
</evidence>
<keyword evidence="3" id="KW-1185">Reference proteome</keyword>
<dbReference type="GO" id="GO:0003677">
    <property type="term" value="F:DNA binding"/>
    <property type="evidence" value="ECO:0007669"/>
    <property type="project" value="InterPro"/>
</dbReference>
<accession>A0A4R3XT20</accession>
<dbReference type="EMBL" id="SMCO01000027">
    <property type="protein sequence ID" value="TCV81067.1"/>
    <property type="molecule type" value="Genomic_DNA"/>
</dbReference>
<gene>
    <name evidence="2" type="ORF">EDC63_12725</name>
</gene>
<organism evidence="2 3">
    <name type="scientific">Sulfurirhabdus autotrophica</name>
    <dbReference type="NCBI Taxonomy" id="1706046"/>
    <lineage>
        <taxon>Bacteria</taxon>
        <taxon>Pseudomonadati</taxon>
        <taxon>Pseudomonadota</taxon>
        <taxon>Betaproteobacteria</taxon>
        <taxon>Nitrosomonadales</taxon>
        <taxon>Sulfuricellaceae</taxon>
        <taxon>Sulfurirhabdus</taxon>
    </lineage>
</organism>
<name>A0A4R3XT20_9PROT</name>